<accession>A0A1B2DMV8</accession>
<keyword evidence="1" id="KW-1133">Transmembrane helix</keyword>
<protein>
    <submittedName>
        <fullName evidence="2">Uncharacterized protein</fullName>
    </submittedName>
</protein>
<proteinExistence type="predicted"/>
<feature type="transmembrane region" description="Helical" evidence="1">
    <location>
        <begin position="32"/>
        <end position="51"/>
    </location>
</feature>
<evidence type="ECO:0000313" key="2">
    <source>
        <dbReference type="EMBL" id="ANY69050.1"/>
    </source>
</evidence>
<dbReference type="AlphaFoldDB" id="A0A1B2DMV8"/>
<dbReference type="EMBL" id="CP016808">
    <property type="protein sequence ID" value="ANY69050.1"/>
    <property type="molecule type" value="Genomic_DNA"/>
</dbReference>
<gene>
    <name evidence="2" type="ORF">BBD42_23125</name>
</gene>
<organism evidence="2">
    <name type="scientific">Paenibacillus sp. BIHB 4019</name>
    <dbReference type="NCBI Taxonomy" id="1870819"/>
    <lineage>
        <taxon>Bacteria</taxon>
        <taxon>Bacillati</taxon>
        <taxon>Bacillota</taxon>
        <taxon>Bacilli</taxon>
        <taxon>Bacillales</taxon>
        <taxon>Paenibacillaceae</taxon>
        <taxon>Paenibacillus</taxon>
    </lineage>
</organism>
<keyword evidence="1" id="KW-0472">Membrane</keyword>
<keyword evidence="1" id="KW-0812">Transmembrane</keyword>
<name>A0A1B2DMV8_9BACL</name>
<evidence type="ECO:0000256" key="1">
    <source>
        <dbReference type="SAM" id="Phobius"/>
    </source>
</evidence>
<sequence length="81" mass="9099">MWERALIATLLFGGMLLYDSLTLRGKMKGPAVWLYSLITAACLYMSIDYVLNKDWFDYFDVVEQILGGPAKQISSMLGVKG</sequence>
<reference evidence="2" key="1">
    <citation type="submission" date="2016-08" db="EMBL/GenBank/DDBJ databases">
        <title>Complete Genome Seqeunce of Paenibacillus sp. BIHB 4019 from tea rhizoplane.</title>
        <authorList>
            <person name="Thakur R."/>
            <person name="Swarnkar M.K."/>
            <person name="Gulati A."/>
        </authorList>
    </citation>
    <scope>NUCLEOTIDE SEQUENCE [LARGE SCALE GENOMIC DNA]</scope>
    <source>
        <strain evidence="2">BIHB4019</strain>
    </source>
</reference>